<sequence length="287" mass="32655">MEKHNTTTVLLLGFPDLYTVRILFFLLIFITYCVTIYGNFMVILLVSTSKNLHSPMYFFLTQLTTSDMMTTSAIVPNMLNVILKNGSTMSLTGCIMQFVCFSYPESTECLLLTVMSYDRYLAICKPLNYHSIINSMVCLKSIILCWLISFIACYIELQSIFQLSFYLSCSDTFRVRLYVTSVSVAVVVVPFVIIVISYACIIRAILKMRSINQKKKSFSTCGSHLAVVSIFYGTLFVTYLAPGNGRSTILHKILSLMYCIVTPLLNPVIYCLRNKDIKIALRKFMQH</sequence>
<evidence type="ECO:0000256" key="3">
    <source>
        <dbReference type="ARBA" id="ARBA00022606"/>
    </source>
</evidence>
<dbReference type="InterPro" id="IPR050939">
    <property type="entry name" value="Olfactory_GPCR1"/>
</dbReference>
<dbReference type="Pfam" id="PF13853">
    <property type="entry name" value="7tm_4"/>
    <property type="match status" value="1"/>
</dbReference>
<keyword evidence="9" id="KW-1015">Disulfide bond</keyword>
<evidence type="ECO:0000313" key="16">
    <source>
        <dbReference type="EMBL" id="KAG8549593.1"/>
    </source>
</evidence>
<keyword evidence="8 14" id="KW-0472">Membrane</keyword>
<evidence type="ECO:0000256" key="12">
    <source>
        <dbReference type="ARBA" id="ARBA00023224"/>
    </source>
</evidence>
<evidence type="ECO:0000256" key="9">
    <source>
        <dbReference type="ARBA" id="ARBA00023157"/>
    </source>
</evidence>
<evidence type="ECO:0000256" key="5">
    <source>
        <dbReference type="ARBA" id="ARBA00022725"/>
    </source>
</evidence>
<dbReference type="GO" id="GO:0004984">
    <property type="term" value="F:olfactory receptor activity"/>
    <property type="evidence" value="ECO:0007669"/>
    <property type="project" value="InterPro"/>
</dbReference>
<dbReference type="SUPFAM" id="SSF81321">
    <property type="entry name" value="Family A G protein-coupled receptor-like"/>
    <property type="match status" value="1"/>
</dbReference>
<evidence type="ECO:0000313" key="18">
    <source>
        <dbReference type="Proteomes" id="UP000824782"/>
    </source>
</evidence>
<keyword evidence="12 13" id="KW-0807">Transducer</keyword>
<evidence type="ECO:0000256" key="11">
    <source>
        <dbReference type="ARBA" id="ARBA00023180"/>
    </source>
</evidence>
<dbReference type="PANTHER" id="PTHR24242:SF253">
    <property type="entry name" value="OLFACTORY RECEPTOR-RELATED"/>
    <property type="match status" value="1"/>
</dbReference>
<comment type="caution">
    <text evidence="17">The sequence shown here is derived from an EMBL/GenBank/DDBJ whole genome shotgun (WGS) entry which is preliminary data.</text>
</comment>
<name>A0AAV6ZMM5_ENGPU</name>
<keyword evidence="18" id="KW-1185">Reference proteome</keyword>
<feature type="transmembrane region" description="Helical" evidence="14">
    <location>
        <begin position="218"/>
        <end position="241"/>
    </location>
</feature>
<dbReference type="AlphaFoldDB" id="A0AAV6ZMM5"/>
<dbReference type="PROSITE" id="PS50262">
    <property type="entry name" value="G_PROTEIN_RECEP_F1_2"/>
    <property type="match status" value="1"/>
</dbReference>
<keyword evidence="3 14" id="KW-0716">Sensory transduction</keyword>
<keyword evidence="2 14" id="KW-1003">Cell membrane</keyword>
<keyword evidence="7 13" id="KW-0297">G-protein coupled receptor</keyword>
<proteinExistence type="inferred from homology"/>
<comment type="subcellular location">
    <subcellularLocation>
        <location evidence="1 14">Cell membrane</location>
        <topology evidence="1 14">Multi-pass membrane protein</topology>
    </subcellularLocation>
</comment>
<dbReference type="InterPro" id="IPR000276">
    <property type="entry name" value="GPCR_Rhodpsn"/>
</dbReference>
<evidence type="ECO:0000256" key="6">
    <source>
        <dbReference type="ARBA" id="ARBA00022989"/>
    </source>
</evidence>
<dbReference type="PRINTS" id="PR00237">
    <property type="entry name" value="GPCRRHODOPSN"/>
</dbReference>
<evidence type="ECO:0000256" key="4">
    <source>
        <dbReference type="ARBA" id="ARBA00022692"/>
    </source>
</evidence>
<dbReference type="GO" id="GO:0004930">
    <property type="term" value="F:G protein-coupled receptor activity"/>
    <property type="evidence" value="ECO:0007669"/>
    <property type="project" value="UniProtKB-KW"/>
</dbReference>
<keyword evidence="6 14" id="KW-1133">Transmembrane helix</keyword>
<dbReference type="InterPro" id="IPR000725">
    <property type="entry name" value="Olfact_rcpt"/>
</dbReference>
<dbReference type="GO" id="GO:0005886">
    <property type="term" value="C:plasma membrane"/>
    <property type="evidence" value="ECO:0007669"/>
    <property type="project" value="UniProtKB-SubCell"/>
</dbReference>
<dbReference type="InterPro" id="IPR017452">
    <property type="entry name" value="GPCR_Rhodpsn_7TM"/>
</dbReference>
<feature type="transmembrane region" description="Helical" evidence="14">
    <location>
        <begin position="177"/>
        <end position="206"/>
    </location>
</feature>
<comment type="similarity">
    <text evidence="13">Belongs to the G-protein coupled receptor 1 family.</text>
</comment>
<dbReference type="EMBL" id="WNYA01000165">
    <property type="protein sequence ID" value="KAG8549593.1"/>
    <property type="molecule type" value="Genomic_DNA"/>
</dbReference>
<dbReference type="EMBL" id="WNYA01000165">
    <property type="protein sequence ID" value="KAG8549595.1"/>
    <property type="molecule type" value="Genomic_DNA"/>
</dbReference>
<evidence type="ECO:0000256" key="10">
    <source>
        <dbReference type="ARBA" id="ARBA00023170"/>
    </source>
</evidence>
<organism evidence="17 18">
    <name type="scientific">Engystomops pustulosus</name>
    <name type="common">Tungara frog</name>
    <name type="synonym">Physalaemus pustulosus</name>
    <dbReference type="NCBI Taxonomy" id="76066"/>
    <lineage>
        <taxon>Eukaryota</taxon>
        <taxon>Metazoa</taxon>
        <taxon>Chordata</taxon>
        <taxon>Craniata</taxon>
        <taxon>Vertebrata</taxon>
        <taxon>Euteleostomi</taxon>
        <taxon>Amphibia</taxon>
        <taxon>Batrachia</taxon>
        <taxon>Anura</taxon>
        <taxon>Neobatrachia</taxon>
        <taxon>Hyloidea</taxon>
        <taxon>Leptodactylidae</taxon>
        <taxon>Leiuperinae</taxon>
        <taxon>Engystomops</taxon>
    </lineage>
</organism>
<feature type="transmembrane region" description="Helical" evidence="14">
    <location>
        <begin position="20"/>
        <end position="46"/>
    </location>
</feature>
<evidence type="ECO:0000259" key="15">
    <source>
        <dbReference type="PROSITE" id="PS50262"/>
    </source>
</evidence>
<evidence type="ECO:0000256" key="13">
    <source>
        <dbReference type="RuleBase" id="RU000688"/>
    </source>
</evidence>
<dbReference type="PROSITE" id="PS00237">
    <property type="entry name" value="G_PROTEIN_RECEP_F1_1"/>
    <property type="match status" value="1"/>
</dbReference>
<keyword evidence="5 14" id="KW-0552">Olfaction</keyword>
<evidence type="ECO:0000256" key="7">
    <source>
        <dbReference type="ARBA" id="ARBA00023040"/>
    </source>
</evidence>
<feature type="domain" description="G-protein coupled receptors family 1 profile" evidence="15">
    <location>
        <begin position="38"/>
        <end position="270"/>
    </location>
</feature>
<protein>
    <recommendedName>
        <fullName evidence="14">Olfactory receptor</fullName>
    </recommendedName>
</protein>
<keyword evidence="4 13" id="KW-0812">Transmembrane</keyword>
<keyword evidence="10 13" id="KW-0675">Receptor</keyword>
<dbReference type="Proteomes" id="UP000824782">
    <property type="component" value="Unassembled WGS sequence"/>
</dbReference>
<feature type="transmembrane region" description="Helical" evidence="14">
    <location>
        <begin position="253"/>
        <end position="272"/>
    </location>
</feature>
<evidence type="ECO:0000313" key="17">
    <source>
        <dbReference type="EMBL" id="KAG8549595.1"/>
    </source>
</evidence>
<accession>A0AAV6ZMM5</accession>
<dbReference type="FunFam" id="1.20.1070.10:FF:000010">
    <property type="entry name" value="Olfactory receptor"/>
    <property type="match status" value="1"/>
</dbReference>
<dbReference type="PRINTS" id="PR00245">
    <property type="entry name" value="OLFACTORYR"/>
</dbReference>
<feature type="transmembrane region" description="Helical" evidence="14">
    <location>
        <begin position="137"/>
        <end position="157"/>
    </location>
</feature>
<evidence type="ECO:0000256" key="1">
    <source>
        <dbReference type="ARBA" id="ARBA00004651"/>
    </source>
</evidence>
<evidence type="ECO:0000256" key="14">
    <source>
        <dbReference type="RuleBase" id="RU363047"/>
    </source>
</evidence>
<reference evidence="17" key="1">
    <citation type="thesis" date="2020" institute="ProQuest LLC" country="789 East Eisenhower Parkway, Ann Arbor, MI, USA">
        <title>Comparative Genomics and Chromosome Evolution.</title>
        <authorList>
            <person name="Mudd A.B."/>
        </authorList>
    </citation>
    <scope>NUCLEOTIDE SEQUENCE</scope>
    <source>
        <strain evidence="17">237g6f4</strain>
        <tissue evidence="17">Blood</tissue>
    </source>
</reference>
<dbReference type="Gene3D" id="1.20.1070.10">
    <property type="entry name" value="Rhodopsin 7-helix transmembrane proteins"/>
    <property type="match status" value="1"/>
</dbReference>
<dbReference type="PANTHER" id="PTHR24242">
    <property type="entry name" value="G-PROTEIN COUPLED RECEPTOR"/>
    <property type="match status" value="1"/>
</dbReference>
<evidence type="ECO:0000256" key="8">
    <source>
        <dbReference type="ARBA" id="ARBA00023136"/>
    </source>
</evidence>
<keyword evidence="11" id="KW-0325">Glycoprotein</keyword>
<gene>
    <name evidence="16" type="ORF">GDO81_020678</name>
    <name evidence="17" type="ORF">GDO81_020680</name>
</gene>
<evidence type="ECO:0000256" key="2">
    <source>
        <dbReference type="ARBA" id="ARBA00022475"/>
    </source>
</evidence>